<evidence type="ECO:0000256" key="1">
    <source>
        <dbReference type="SAM" id="Coils"/>
    </source>
</evidence>
<dbReference type="OrthoDB" id="6158963at2759"/>
<dbReference type="AlphaFoldDB" id="A0A8S3PWA6"/>
<evidence type="ECO:0000313" key="4">
    <source>
        <dbReference type="EMBL" id="CAG2187263.1"/>
    </source>
</evidence>
<feature type="signal peptide" evidence="3">
    <location>
        <begin position="1"/>
        <end position="27"/>
    </location>
</feature>
<proteinExistence type="predicted"/>
<reference evidence="4" key="1">
    <citation type="submission" date="2021-03" db="EMBL/GenBank/DDBJ databases">
        <authorList>
            <person name="Bekaert M."/>
        </authorList>
    </citation>
    <scope>NUCLEOTIDE SEQUENCE</scope>
</reference>
<feature type="chain" id="PRO_5035794209" evidence="3">
    <location>
        <begin position="28"/>
        <end position="500"/>
    </location>
</feature>
<evidence type="ECO:0000313" key="5">
    <source>
        <dbReference type="Proteomes" id="UP000683360"/>
    </source>
</evidence>
<evidence type="ECO:0000256" key="2">
    <source>
        <dbReference type="SAM" id="MobiDB-lite"/>
    </source>
</evidence>
<feature type="region of interest" description="Disordered" evidence="2">
    <location>
        <begin position="77"/>
        <end position="103"/>
    </location>
</feature>
<keyword evidence="3" id="KW-0732">Signal</keyword>
<accession>A0A8S3PWA6</accession>
<organism evidence="4 5">
    <name type="scientific">Mytilus edulis</name>
    <name type="common">Blue mussel</name>
    <dbReference type="NCBI Taxonomy" id="6550"/>
    <lineage>
        <taxon>Eukaryota</taxon>
        <taxon>Metazoa</taxon>
        <taxon>Spiralia</taxon>
        <taxon>Lophotrochozoa</taxon>
        <taxon>Mollusca</taxon>
        <taxon>Bivalvia</taxon>
        <taxon>Autobranchia</taxon>
        <taxon>Pteriomorphia</taxon>
        <taxon>Mytilida</taxon>
        <taxon>Mytiloidea</taxon>
        <taxon>Mytilidae</taxon>
        <taxon>Mytilinae</taxon>
        <taxon>Mytilus</taxon>
    </lineage>
</organism>
<protein>
    <submittedName>
        <fullName evidence="4">Uncharacterized protein</fullName>
    </submittedName>
</protein>
<dbReference type="EMBL" id="CAJPWZ010000162">
    <property type="protein sequence ID" value="CAG2187263.1"/>
    <property type="molecule type" value="Genomic_DNA"/>
</dbReference>
<dbReference type="Proteomes" id="UP000683360">
    <property type="component" value="Unassembled WGS sequence"/>
</dbReference>
<evidence type="ECO:0000256" key="3">
    <source>
        <dbReference type="SAM" id="SignalP"/>
    </source>
</evidence>
<gene>
    <name evidence="4" type="ORF">MEDL_2766</name>
</gene>
<sequence>MSTKVMCTPMAVFKFIIIVCVCQYTLCSSISPTLSSDMNISFKSDIESSSDFSSFSVDKEREVEVLHMKINIDAKNHERERESIHREKDGQIEKLKSENNDLKEEMESITDKIKQLDLANSRKDQEIEDSKLREKELKKDIQRLEKESIVQKVQKKEIKRLKDELTQVRLDLQQMKLEKDELQVLLKTHIEEQKTRDNEMMESLKMQQREELKDLRKGLQKEFKELRKGLVNEVVAGVTAAVINPGSDITPKSKMETYTLGSLPMLSSAMDIESKKDIESSSDFWSSSMDNDREVEFLRMKLDIDAKNHERERESIHREKGGQIEKLKLENDDLKEEMGSITDKIKQLDLANSRKDKEIEDNKFREKELEKEIQRLEKESIIQEVQKKEIKRLKDELTQVRLDLQQMKLEKDEVQVLLKKHIEEQKTRDNKMIESLKMQQKKEIKDFRKGFENEFKELRKGLVNEVVAGVTAVITNPESDSRPNSKQNTVCKTTLFDPKI</sequence>
<comment type="caution">
    <text evidence="4">The sequence shown here is derived from an EMBL/GenBank/DDBJ whole genome shotgun (WGS) entry which is preliminary data.</text>
</comment>
<feature type="coiled-coil region" evidence="1">
    <location>
        <begin position="317"/>
        <end position="424"/>
    </location>
</feature>
<keyword evidence="1" id="KW-0175">Coiled coil</keyword>
<name>A0A8S3PWA6_MYTED</name>
<keyword evidence="5" id="KW-1185">Reference proteome</keyword>